<organism evidence="1 2">
    <name type="scientific">Mesonia algae</name>
    <dbReference type="NCBI Taxonomy" id="213248"/>
    <lineage>
        <taxon>Bacteria</taxon>
        <taxon>Pseudomonadati</taxon>
        <taxon>Bacteroidota</taxon>
        <taxon>Flavobacteriia</taxon>
        <taxon>Flavobacteriales</taxon>
        <taxon>Flavobacteriaceae</taxon>
        <taxon>Mesonia</taxon>
    </lineage>
</organism>
<evidence type="ECO:0000313" key="2">
    <source>
        <dbReference type="Proteomes" id="UP000249542"/>
    </source>
</evidence>
<proteinExistence type="predicted"/>
<accession>A0A2W7I6S3</accession>
<dbReference type="AlphaFoldDB" id="A0A2W7I6S3"/>
<reference evidence="1 2" key="1">
    <citation type="submission" date="2018-06" db="EMBL/GenBank/DDBJ databases">
        <title>Genomic Encyclopedia of Archaeal and Bacterial Type Strains, Phase II (KMG-II): from individual species to whole genera.</title>
        <authorList>
            <person name="Goeker M."/>
        </authorList>
    </citation>
    <scope>NUCLEOTIDE SEQUENCE [LARGE SCALE GENOMIC DNA]</scope>
    <source>
        <strain evidence="1 2">DSM 15361</strain>
    </source>
</reference>
<name>A0A2W7I6S3_9FLAO</name>
<evidence type="ECO:0000313" key="1">
    <source>
        <dbReference type="EMBL" id="PZW42611.1"/>
    </source>
</evidence>
<dbReference type="RefSeq" id="WP_111540261.1">
    <property type="nucleotide sequence ID" value="NZ_QKYV01000002.1"/>
</dbReference>
<protein>
    <recommendedName>
        <fullName evidence="3">Lipocalin-like protein</fullName>
    </recommendedName>
</protein>
<dbReference type="EMBL" id="QKYV01000002">
    <property type="protein sequence ID" value="PZW42611.1"/>
    <property type="molecule type" value="Genomic_DNA"/>
</dbReference>
<dbReference type="PROSITE" id="PS51257">
    <property type="entry name" value="PROKAR_LIPOPROTEIN"/>
    <property type="match status" value="1"/>
</dbReference>
<sequence length="129" mass="15128">MKKQICVLLLISIYSCSKNGAELLGTWQVKNNYYKATYKIMEEHDSIKAKVLYYHDGTTIIKPEDQKEYYAFENLKYTKNQYVDAISGATKTKELHPNIALKLIHKDTIHVTKYISKKPLKEVWIRINK</sequence>
<comment type="caution">
    <text evidence="1">The sequence shown here is derived from an EMBL/GenBank/DDBJ whole genome shotgun (WGS) entry which is preliminary data.</text>
</comment>
<evidence type="ECO:0008006" key="3">
    <source>
        <dbReference type="Google" id="ProtNLM"/>
    </source>
</evidence>
<gene>
    <name evidence="1" type="ORF">LX95_00927</name>
</gene>
<keyword evidence="2" id="KW-1185">Reference proteome</keyword>
<dbReference type="Proteomes" id="UP000249542">
    <property type="component" value="Unassembled WGS sequence"/>
</dbReference>